<evidence type="ECO:0008006" key="3">
    <source>
        <dbReference type="Google" id="ProtNLM"/>
    </source>
</evidence>
<keyword evidence="1" id="KW-0472">Membrane</keyword>
<keyword evidence="1" id="KW-0812">Transmembrane</keyword>
<reference evidence="2" key="1">
    <citation type="journal article" date="2020" name="Nature">
        <title>Giant virus diversity and host interactions through global metagenomics.</title>
        <authorList>
            <person name="Schulz F."/>
            <person name="Roux S."/>
            <person name="Paez-Espino D."/>
            <person name="Jungbluth S."/>
            <person name="Walsh D.A."/>
            <person name="Denef V.J."/>
            <person name="McMahon K.D."/>
            <person name="Konstantinidis K.T."/>
            <person name="Eloe-Fadrosh E.A."/>
            <person name="Kyrpides N.C."/>
            <person name="Woyke T."/>
        </authorList>
    </citation>
    <scope>NUCLEOTIDE SEQUENCE</scope>
    <source>
        <strain evidence="2">GVMAG-M-3300023174-104</strain>
    </source>
</reference>
<organism evidence="2">
    <name type="scientific">viral metagenome</name>
    <dbReference type="NCBI Taxonomy" id="1070528"/>
    <lineage>
        <taxon>unclassified sequences</taxon>
        <taxon>metagenomes</taxon>
        <taxon>organismal metagenomes</taxon>
    </lineage>
</organism>
<feature type="transmembrane region" description="Helical" evidence="1">
    <location>
        <begin position="6"/>
        <end position="24"/>
    </location>
</feature>
<evidence type="ECO:0000313" key="2">
    <source>
        <dbReference type="EMBL" id="QHT09989.1"/>
    </source>
</evidence>
<dbReference type="AlphaFoldDB" id="A0A6C0D266"/>
<proteinExistence type="predicted"/>
<name>A0A6C0D266_9ZZZZ</name>
<dbReference type="EMBL" id="MN739518">
    <property type="protein sequence ID" value="QHT09989.1"/>
    <property type="molecule type" value="Genomic_DNA"/>
</dbReference>
<keyword evidence="1" id="KW-1133">Transmembrane helix</keyword>
<evidence type="ECO:0000256" key="1">
    <source>
        <dbReference type="SAM" id="Phobius"/>
    </source>
</evidence>
<protein>
    <recommendedName>
        <fullName evidence="3">Glycosyltransferase 2-like domain-containing protein</fullName>
    </recommendedName>
</protein>
<sequence length="300" mass="36278">MLFNLFFILFITVFIVFIIFTSYFSRNSCSSNSGCHSLESATIEQFREDDWGFVICRHVNQKKVNDYWKECIRCIRRFHPTSRIIIIDDYSNPEMIDKEEERRILMNDTHITIIQSEFKGAGELLPYYYFHKYRWFEYAIIIHDSVFLNSPMTSKLTHMYTTDSNIAFLWSFKVRGFDDNNMIDHYLQLLEGRDELFKIRKMDKWKGCFGVMTCIRLSFIDKLVEDHRLFDILLPRIKTRNDRMTMERVMSIIIHAHMEREDVDTFFGDIHDFCRWGYNYEDYKNKVLDHLPIIKVWTGR</sequence>
<accession>A0A6C0D266</accession>